<gene>
    <name evidence="1" type="ORF">G6O67_005292</name>
</gene>
<dbReference type="OrthoDB" id="627829at2759"/>
<accession>A0A8H4PR77</accession>
<evidence type="ECO:0000313" key="2">
    <source>
        <dbReference type="Proteomes" id="UP000557566"/>
    </source>
</evidence>
<keyword evidence="2" id="KW-1185">Reference proteome</keyword>
<comment type="caution">
    <text evidence="1">The sequence shown here is derived from an EMBL/GenBank/DDBJ whole genome shotgun (WGS) entry which is preliminary data.</text>
</comment>
<name>A0A8H4PR77_9HYPO</name>
<dbReference type="AlphaFoldDB" id="A0A8H4PR77"/>
<organism evidence="1 2">
    <name type="scientific">Ophiocordyceps sinensis</name>
    <dbReference type="NCBI Taxonomy" id="72228"/>
    <lineage>
        <taxon>Eukaryota</taxon>
        <taxon>Fungi</taxon>
        <taxon>Dikarya</taxon>
        <taxon>Ascomycota</taxon>
        <taxon>Pezizomycotina</taxon>
        <taxon>Sordariomycetes</taxon>
        <taxon>Hypocreomycetidae</taxon>
        <taxon>Hypocreales</taxon>
        <taxon>Ophiocordycipitaceae</taxon>
        <taxon>Ophiocordyceps</taxon>
    </lineage>
</organism>
<dbReference type="EMBL" id="JAAVMX010000005">
    <property type="protein sequence ID" value="KAF4508976.1"/>
    <property type="molecule type" value="Genomic_DNA"/>
</dbReference>
<sequence length="129" mass="14258">MVSSLVASSAFASWNKRKQPSKRKCADNSKEKRLKLARVNAPGVNGHVKIKAVNITTAKIARAYTIWTAYASNDKRVDFCLCIKSSGGSPANIAMYRVGHVSRHPGGSPRLYQPYRLRTPLRSELANEL</sequence>
<dbReference type="Proteomes" id="UP000557566">
    <property type="component" value="Unassembled WGS sequence"/>
</dbReference>
<evidence type="ECO:0000313" key="1">
    <source>
        <dbReference type="EMBL" id="KAF4508976.1"/>
    </source>
</evidence>
<protein>
    <submittedName>
        <fullName evidence="1">Uncharacterized protein</fullName>
    </submittedName>
</protein>
<proteinExistence type="predicted"/>
<reference evidence="1 2" key="1">
    <citation type="journal article" date="2020" name="Genome Biol. Evol.">
        <title>A new high-quality draft genome assembly of the Chinese cordyceps Ophiocordyceps sinensis.</title>
        <authorList>
            <person name="Shu R."/>
            <person name="Zhang J."/>
            <person name="Meng Q."/>
            <person name="Zhang H."/>
            <person name="Zhou G."/>
            <person name="Li M."/>
            <person name="Wu P."/>
            <person name="Zhao Y."/>
            <person name="Chen C."/>
            <person name="Qin Q."/>
        </authorList>
    </citation>
    <scope>NUCLEOTIDE SEQUENCE [LARGE SCALE GENOMIC DNA]</scope>
    <source>
        <strain evidence="1 2">IOZ07</strain>
    </source>
</reference>